<evidence type="ECO:0000256" key="1">
    <source>
        <dbReference type="SAM" id="MobiDB-lite"/>
    </source>
</evidence>
<comment type="caution">
    <text evidence="2">The sequence shown here is derived from an EMBL/GenBank/DDBJ whole genome shotgun (WGS) entry which is preliminary data.</text>
</comment>
<protein>
    <submittedName>
        <fullName evidence="2">Uncharacterized protein</fullName>
    </submittedName>
</protein>
<dbReference type="AlphaFoldDB" id="A0AAE1D226"/>
<feature type="compositionally biased region" description="Low complexity" evidence="1">
    <location>
        <begin position="21"/>
        <end position="31"/>
    </location>
</feature>
<keyword evidence="3" id="KW-1185">Reference proteome</keyword>
<feature type="non-terminal residue" evidence="2">
    <location>
        <position position="1"/>
    </location>
</feature>
<reference evidence="2" key="1">
    <citation type="journal article" date="2023" name="G3 (Bethesda)">
        <title>A reference genome for the long-term kleptoplast-retaining sea slug Elysia crispata morphotype clarki.</title>
        <authorList>
            <person name="Eastman K.E."/>
            <person name="Pendleton A.L."/>
            <person name="Shaikh M.A."/>
            <person name="Suttiyut T."/>
            <person name="Ogas R."/>
            <person name="Tomko P."/>
            <person name="Gavelis G."/>
            <person name="Widhalm J.R."/>
            <person name="Wisecaver J.H."/>
        </authorList>
    </citation>
    <scope>NUCLEOTIDE SEQUENCE</scope>
    <source>
        <strain evidence="2">ECLA1</strain>
    </source>
</reference>
<feature type="region of interest" description="Disordered" evidence="1">
    <location>
        <begin position="20"/>
        <end position="42"/>
    </location>
</feature>
<name>A0AAE1D226_9GAST</name>
<evidence type="ECO:0000313" key="2">
    <source>
        <dbReference type="EMBL" id="KAK3752677.1"/>
    </source>
</evidence>
<gene>
    <name evidence="2" type="ORF">RRG08_043780</name>
</gene>
<proteinExistence type="predicted"/>
<sequence length="42" mass="4251">PEFPVKGVFCVQSGVSRPEVGELGAGRPLGARRGGTLESPGV</sequence>
<accession>A0AAE1D226</accession>
<organism evidence="2 3">
    <name type="scientific">Elysia crispata</name>
    <name type="common">lettuce slug</name>
    <dbReference type="NCBI Taxonomy" id="231223"/>
    <lineage>
        <taxon>Eukaryota</taxon>
        <taxon>Metazoa</taxon>
        <taxon>Spiralia</taxon>
        <taxon>Lophotrochozoa</taxon>
        <taxon>Mollusca</taxon>
        <taxon>Gastropoda</taxon>
        <taxon>Heterobranchia</taxon>
        <taxon>Euthyneura</taxon>
        <taxon>Panpulmonata</taxon>
        <taxon>Sacoglossa</taxon>
        <taxon>Placobranchoidea</taxon>
        <taxon>Plakobranchidae</taxon>
        <taxon>Elysia</taxon>
    </lineage>
</organism>
<evidence type="ECO:0000313" key="3">
    <source>
        <dbReference type="Proteomes" id="UP001283361"/>
    </source>
</evidence>
<dbReference type="Proteomes" id="UP001283361">
    <property type="component" value="Unassembled WGS sequence"/>
</dbReference>
<dbReference type="EMBL" id="JAWDGP010005745">
    <property type="protein sequence ID" value="KAK3752677.1"/>
    <property type="molecule type" value="Genomic_DNA"/>
</dbReference>